<evidence type="ECO:0000313" key="1">
    <source>
        <dbReference type="EMBL" id="KAA3469313.1"/>
    </source>
</evidence>
<organism evidence="1 2">
    <name type="scientific">Gossypium australe</name>
    <dbReference type="NCBI Taxonomy" id="47621"/>
    <lineage>
        <taxon>Eukaryota</taxon>
        <taxon>Viridiplantae</taxon>
        <taxon>Streptophyta</taxon>
        <taxon>Embryophyta</taxon>
        <taxon>Tracheophyta</taxon>
        <taxon>Spermatophyta</taxon>
        <taxon>Magnoliopsida</taxon>
        <taxon>eudicotyledons</taxon>
        <taxon>Gunneridae</taxon>
        <taxon>Pentapetalae</taxon>
        <taxon>rosids</taxon>
        <taxon>malvids</taxon>
        <taxon>Malvales</taxon>
        <taxon>Malvaceae</taxon>
        <taxon>Malvoideae</taxon>
        <taxon>Gossypium</taxon>
    </lineage>
</organism>
<evidence type="ECO:0000313" key="2">
    <source>
        <dbReference type="Proteomes" id="UP000325315"/>
    </source>
</evidence>
<gene>
    <name evidence="1" type="ORF">EPI10_015112</name>
</gene>
<name>A0A5B6VJS3_9ROSI</name>
<dbReference type="PANTHER" id="PTHR15503">
    <property type="entry name" value="LDOC1 RELATED"/>
    <property type="match status" value="1"/>
</dbReference>
<sequence length="155" mass="17416">MVSLERDRCKRFCFGLHRDIQLYLVAHGTTTFDELGNTQAEKKVLTNCQDGHFVNIANAGILGNAEIDQVGNIDNSITVTSLFGDSVLVSRVYRRCPLMIQGHVFFANLMELSFYGFDIILGMDWLTEHKAKIDFELKNVTSRTREGVKIVVGGE</sequence>
<dbReference type="OrthoDB" id="1436782at2759"/>
<protein>
    <submittedName>
        <fullName evidence="1">Cadherin-related family member 4</fullName>
    </submittedName>
</protein>
<dbReference type="InterPro" id="IPR021109">
    <property type="entry name" value="Peptidase_aspartic_dom_sf"/>
</dbReference>
<dbReference type="SUPFAM" id="SSF50630">
    <property type="entry name" value="Acid proteases"/>
    <property type="match status" value="1"/>
</dbReference>
<dbReference type="InterPro" id="IPR032567">
    <property type="entry name" value="RTL1-rel"/>
</dbReference>
<dbReference type="Gene3D" id="2.40.70.10">
    <property type="entry name" value="Acid Proteases"/>
    <property type="match status" value="1"/>
</dbReference>
<dbReference type="PANTHER" id="PTHR15503:SF45">
    <property type="entry name" value="RNA-DIRECTED DNA POLYMERASE HOMOLOG"/>
    <property type="match status" value="1"/>
</dbReference>
<dbReference type="Pfam" id="PF08284">
    <property type="entry name" value="RVP_2"/>
    <property type="match status" value="1"/>
</dbReference>
<reference evidence="2" key="1">
    <citation type="journal article" date="2019" name="Plant Biotechnol. J.">
        <title>Genome sequencing of the Australian wild diploid species Gossypium australe highlights disease resistance and delayed gland morphogenesis.</title>
        <authorList>
            <person name="Cai Y."/>
            <person name="Cai X."/>
            <person name="Wang Q."/>
            <person name="Wang P."/>
            <person name="Zhang Y."/>
            <person name="Cai C."/>
            <person name="Xu Y."/>
            <person name="Wang K."/>
            <person name="Zhou Z."/>
            <person name="Wang C."/>
            <person name="Geng S."/>
            <person name="Li B."/>
            <person name="Dong Q."/>
            <person name="Hou Y."/>
            <person name="Wang H."/>
            <person name="Ai P."/>
            <person name="Liu Z."/>
            <person name="Yi F."/>
            <person name="Sun M."/>
            <person name="An G."/>
            <person name="Cheng J."/>
            <person name="Zhang Y."/>
            <person name="Shi Q."/>
            <person name="Xie Y."/>
            <person name="Shi X."/>
            <person name="Chang Y."/>
            <person name="Huang F."/>
            <person name="Chen Y."/>
            <person name="Hong S."/>
            <person name="Mi L."/>
            <person name="Sun Q."/>
            <person name="Zhang L."/>
            <person name="Zhou B."/>
            <person name="Peng R."/>
            <person name="Zhang X."/>
            <person name="Liu F."/>
        </authorList>
    </citation>
    <scope>NUCLEOTIDE SEQUENCE [LARGE SCALE GENOMIC DNA]</scope>
    <source>
        <strain evidence="2">cv. PA1801</strain>
    </source>
</reference>
<comment type="caution">
    <text evidence="1">The sequence shown here is derived from an EMBL/GenBank/DDBJ whole genome shotgun (WGS) entry which is preliminary data.</text>
</comment>
<dbReference type="Proteomes" id="UP000325315">
    <property type="component" value="Unassembled WGS sequence"/>
</dbReference>
<dbReference type="AlphaFoldDB" id="A0A5B6VJS3"/>
<keyword evidence="2" id="KW-1185">Reference proteome</keyword>
<proteinExistence type="predicted"/>
<accession>A0A5B6VJS3</accession>
<dbReference type="EMBL" id="SMMG02000006">
    <property type="protein sequence ID" value="KAA3469313.1"/>
    <property type="molecule type" value="Genomic_DNA"/>
</dbReference>